<protein>
    <submittedName>
        <fullName evidence="2">Uncharacterized protein</fullName>
    </submittedName>
</protein>
<evidence type="ECO:0000256" key="1">
    <source>
        <dbReference type="SAM" id="SignalP"/>
    </source>
</evidence>
<organism evidence="2 3">
    <name type="scientific">Kitasatospora nipponensis</name>
    <dbReference type="NCBI Taxonomy" id="258049"/>
    <lineage>
        <taxon>Bacteria</taxon>
        <taxon>Bacillati</taxon>
        <taxon>Actinomycetota</taxon>
        <taxon>Actinomycetes</taxon>
        <taxon>Kitasatosporales</taxon>
        <taxon>Streptomycetaceae</taxon>
        <taxon>Kitasatospora</taxon>
    </lineage>
</organism>
<dbReference type="RefSeq" id="WP_344443729.1">
    <property type="nucleotide sequence ID" value="NZ_BAAALF010000086.1"/>
</dbReference>
<sequence length="66" mass="6432">MNGKLRTILIPILGAIALAAMGPTSSAQAANSIDGKDPIAAGCAGDARTVYSAEVKSGNTVFVGAG</sequence>
<feature type="signal peptide" evidence="1">
    <location>
        <begin position="1"/>
        <end position="29"/>
    </location>
</feature>
<dbReference type="EMBL" id="BAAALF010000086">
    <property type="protein sequence ID" value="GAA1249252.1"/>
    <property type="molecule type" value="Genomic_DNA"/>
</dbReference>
<gene>
    <name evidence="2" type="ORF">GCM10009665_45100</name>
</gene>
<keyword evidence="1" id="KW-0732">Signal</keyword>
<reference evidence="3" key="1">
    <citation type="journal article" date="2019" name="Int. J. Syst. Evol. Microbiol.">
        <title>The Global Catalogue of Microorganisms (GCM) 10K type strain sequencing project: providing services to taxonomists for standard genome sequencing and annotation.</title>
        <authorList>
            <consortium name="The Broad Institute Genomics Platform"/>
            <consortium name="The Broad Institute Genome Sequencing Center for Infectious Disease"/>
            <person name="Wu L."/>
            <person name="Ma J."/>
        </authorList>
    </citation>
    <scope>NUCLEOTIDE SEQUENCE [LARGE SCALE GENOMIC DNA]</scope>
    <source>
        <strain evidence="3">JCM 13004</strain>
    </source>
</reference>
<dbReference type="Proteomes" id="UP001500037">
    <property type="component" value="Unassembled WGS sequence"/>
</dbReference>
<proteinExistence type="predicted"/>
<name>A0ABP4H3Y7_9ACTN</name>
<evidence type="ECO:0000313" key="3">
    <source>
        <dbReference type="Proteomes" id="UP001500037"/>
    </source>
</evidence>
<evidence type="ECO:0000313" key="2">
    <source>
        <dbReference type="EMBL" id="GAA1249252.1"/>
    </source>
</evidence>
<feature type="chain" id="PRO_5046179929" evidence="1">
    <location>
        <begin position="30"/>
        <end position="66"/>
    </location>
</feature>
<comment type="caution">
    <text evidence="2">The sequence shown here is derived from an EMBL/GenBank/DDBJ whole genome shotgun (WGS) entry which is preliminary data.</text>
</comment>
<keyword evidence="3" id="KW-1185">Reference proteome</keyword>
<accession>A0ABP4H3Y7</accession>